<keyword evidence="1" id="KW-1133">Transmembrane helix</keyword>
<evidence type="ECO:0000256" key="1">
    <source>
        <dbReference type="SAM" id="Phobius"/>
    </source>
</evidence>
<feature type="transmembrane region" description="Helical" evidence="1">
    <location>
        <begin position="67"/>
        <end position="91"/>
    </location>
</feature>
<dbReference type="EMBL" id="CAEZST010000012">
    <property type="protein sequence ID" value="CAB4548032.1"/>
    <property type="molecule type" value="Genomic_DNA"/>
</dbReference>
<evidence type="ECO:0000313" key="2">
    <source>
        <dbReference type="EMBL" id="CAB4548032.1"/>
    </source>
</evidence>
<accession>A0A6J6C9H7</accession>
<keyword evidence="1" id="KW-0812">Transmembrane</keyword>
<reference evidence="2" key="1">
    <citation type="submission" date="2020-05" db="EMBL/GenBank/DDBJ databases">
        <authorList>
            <person name="Chiriac C."/>
            <person name="Salcher M."/>
            <person name="Ghai R."/>
            <person name="Kavagutti S V."/>
        </authorList>
    </citation>
    <scope>NUCLEOTIDE SEQUENCE</scope>
</reference>
<protein>
    <submittedName>
        <fullName evidence="2">Unannotated protein</fullName>
    </submittedName>
</protein>
<name>A0A6J6C9H7_9ZZZZ</name>
<proteinExistence type="predicted"/>
<sequence length="102" mass="10886">MRKLAMATLLFSVFMGPSFANELEGSSEETEQVIPPTMVDGQVDPSAAEPLNLSEIEITTKTPADEFITATTPLLVALMLGSVGLVIFTLVGQSKRESAQLD</sequence>
<keyword evidence="1" id="KW-0472">Membrane</keyword>
<dbReference type="AlphaFoldDB" id="A0A6J6C9H7"/>
<gene>
    <name evidence="2" type="ORF">UFOPK1503_00815</name>
</gene>
<organism evidence="2">
    <name type="scientific">freshwater metagenome</name>
    <dbReference type="NCBI Taxonomy" id="449393"/>
    <lineage>
        <taxon>unclassified sequences</taxon>
        <taxon>metagenomes</taxon>
        <taxon>ecological metagenomes</taxon>
    </lineage>
</organism>